<dbReference type="RefSeq" id="WP_049991303.1">
    <property type="nucleotide sequence ID" value="NZ_FOIS01000003.1"/>
</dbReference>
<sequence>MPPVSKAGGSAFRKDVEFVAKDDDEQIAAGIVMVPDAVDLQNDFAREETIRGFADQFEAFVEAGEAGGGIMHAVFPDGWMGLERNEVLDEAEEIGGQTVGAGAWVQEWRINNADLWELIADGILEGYSIGAIQVDWNGPFDQDEVDDVAVPDDLSEDALVWELTDGIIREVSAVDIPAVPDAQILETKADAEKRLGDYLGDPEGFLEEAQQRGHSEAEAERLWDVLNEAVSVDGSTEPGEKSIFHRIGKAAVDTFLGADDAGANVADTSDADPRKDRETAKEGRTLSQSNRDSLFATIDASLDVLEDAGVDHSIERFTDRDDFAFDLSEHQARPWPDPDEDEPDDEDEDSAGTDGPPFESATGGDTPDDSTDMSNEDDPMADAPEWAKALNDRIDDLESEEKDAGAETDDPMADAPEWAKTLDERVNEIEEKALDDGDAEDKPEWAKKLEARIDSISEQTGTDTQQLGKGADEETDKGSGFTLDPRKARGN</sequence>
<name>A0A1I0P860_9EURY</name>
<feature type="compositionally biased region" description="Acidic residues" evidence="1">
    <location>
        <begin position="366"/>
        <end position="380"/>
    </location>
</feature>
<keyword evidence="3" id="KW-0645">Protease</keyword>
<protein>
    <submittedName>
        <fullName evidence="3">Putative phage serine protease XkdF</fullName>
    </submittedName>
</protein>
<organism evidence="3 4">
    <name type="scientific">Natrinema salifodinae</name>
    <dbReference type="NCBI Taxonomy" id="1202768"/>
    <lineage>
        <taxon>Archaea</taxon>
        <taxon>Methanobacteriati</taxon>
        <taxon>Methanobacteriota</taxon>
        <taxon>Stenosarchaea group</taxon>
        <taxon>Halobacteria</taxon>
        <taxon>Halobacteriales</taxon>
        <taxon>Natrialbaceae</taxon>
        <taxon>Natrinema</taxon>
    </lineage>
</organism>
<evidence type="ECO:0000313" key="4">
    <source>
        <dbReference type="Proteomes" id="UP000183275"/>
    </source>
</evidence>
<reference evidence="4" key="1">
    <citation type="submission" date="2016-10" db="EMBL/GenBank/DDBJ databases">
        <authorList>
            <person name="Varghese N."/>
        </authorList>
    </citation>
    <scope>NUCLEOTIDE SEQUENCE [LARGE SCALE GENOMIC DNA]</scope>
    <source>
        <strain evidence="4">CGMCC 1.12284</strain>
    </source>
</reference>
<dbReference type="InterPro" id="IPR027924">
    <property type="entry name" value="XkdF"/>
</dbReference>
<feature type="compositionally biased region" description="Acidic residues" evidence="1">
    <location>
        <begin position="337"/>
        <end position="351"/>
    </location>
</feature>
<dbReference type="OrthoDB" id="204443at2157"/>
<evidence type="ECO:0000259" key="2">
    <source>
        <dbReference type="Pfam" id="PF14550"/>
    </source>
</evidence>
<evidence type="ECO:0000256" key="1">
    <source>
        <dbReference type="SAM" id="MobiDB-lite"/>
    </source>
</evidence>
<dbReference type="GO" id="GO:0008233">
    <property type="term" value="F:peptidase activity"/>
    <property type="evidence" value="ECO:0007669"/>
    <property type="project" value="UniProtKB-KW"/>
</dbReference>
<proteinExistence type="predicted"/>
<gene>
    <name evidence="3" type="ORF">SAMN05216285_2254</name>
</gene>
<dbReference type="Pfam" id="PF14550">
    <property type="entry name" value="Peptidase_S78_2"/>
    <property type="match status" value="1"/>
</dbReference>
<keyword evidence="3" id="KW-0378">Hydrolase</keyword>
<keyword evidence="4" id="KW-1185">Reference proteome</keyword>
<feature type="compositionally biased region" description="Basic and acidic residues" evidence="1">
    <location>
        <begin position="271"/>
        <end position="284"/>
    </location>
</feature>
<feature type="domain" description="Phage-like element PBSX protein XkdF" evidence="2">
    <location>
        <begin position="15"/>
        <end position="132"/>
    </location>
</feature>
<feature type="compositionally biased region" description="Acidic residues" evidence="1">
    <location>
        <begin position="397"/>
        <end position="412"/>
    </location>
</feature>
<feature type="compositionally biased region" description="Basic and acidic residues" evidence="1">
    <location>
        <begin position="420"/>
        <end position="455"/>
    </location>
</feature>
<evidence type="ECO:0000313" key="3">
    <source>
        <dbReference type="EMBL" id="SEW10398.1"/>
    </source>
</evidence>
<dbReference type="STRING" id="1202768.SAMN05216285_2254"/>
<dbReference type="GO" id="GO:0006508">
    <property type="term" value="P:proteolysis"/>
    <property type="evidence" value="ECO:0007669"/>
    <property type="project" value="UniProtKB-KW"/>
</dbReference>
<dbReference type="AlphaFoldDB" id="A0A1I0P860"/>
<dbReference type="eggNOG" id="arCOG13487">
    <property type="taxonomic scope" value="Archaea"/>
</dbReference>
<feature type="region of interest" description="Disordered" evidence="1">
    <location>
        <begin position="329"/>
        <end position="491"/>
    </location>
</feature>
<feature type="compositionally biased region" description="Polar residues" evidence="1">
    <location>
        <begin position="456"/>
        <end position="467"/>
    </location>
</feature>
<dbReference type="EMBL" id="FOIS01000003">
    <property type="protein sequence ID" value="SEW10398.1"/>
    <property type="molecule type" value="Genomic_DNA"/>
</dbReference>
<accession>A0A1I0P860</accession>
<dbReference type="Proteomes" id="UP000183275">
    <property type="component" value="Unassembled WGS sequence"/>
</dbReference>
<feature type="region of interest" description="Disordered" evidence="1">
    <location>
        <begin position="261"/>
        <end position="288"/>
    </location>
</feature>